<dbReference type="EMBL" id="JACQPB010000033">
    <property type="protein sequence ID" value="MBI4210378.1"/>
    <property type="molecule type" value="Genomic_DNA"/>
</dbReference>
<protein>
    <submittedName>
        <fullName evidence="2">Uncharacterized protein</fullName>
    </submittedName>
</protein>
<evidence type="ECO:0000256" key="1">
    <source>
        <dbReference type="SAM" id="Phobius"/>
    </source>
</evidence>
<proteinExistence type="predicted"/>
<gene>
    <name evidence="2" type="ORF">HY544_02635</name>
</gene>
<feature type="transmembrane region" description="Helical" evidence="1">
    <location>
        <begin position="43"/>
        <end position="59"/>
    </location>
</feature>
<evidence type="ECO:0000313" key="3">
    <source>
        <dbReference type="Proteomes" id="UP000732298"/>
    </source>
</evidence>
<keyword evidence="1" id="KW-0812">Transmembrane</keyword>
<accession>A0A8T3YMW3</accession>
<evidence type="ECO:0000313" key="2">
    <source>
        <dbReference type="EMBL" id="MBI4210378.1"/>
    </source>
</evidence>
<comment type="caution">
    <text evidence="2">The sequence shown here is derived from an EMBL/GenBank/DDBJ whole genome shotgun (WGS) entry which is preliminary data.</text>
</comment>
<dbReference type="Proteomes" id="UP000732298">
    <property type="component" value="Unassembled WGS sequence"/>
</dbReference>
<organism evidence="2 3">
    <name type="scientific">Candidatus Iainarchaeum sp</name>
    <dbReference type="NCBI Taxonomy" id="3101447"/>
    <lineage>
        <taxon>Archaea</taxon>
        <taxon>Candidatus Iainarchaeota</taxon>
        <taxon>Candidatus Iainarchaeia</taxon>
        <taxon>Candidatus Iainarchaeales</taxon>
        <taxon>Candidatus Iainarchaeaceae</taxon>
        <taxon>Candidatus Iainarchaeum</taxon>
    </lineage>
</organism>
<sequence length="62" mass="6765">MISMFSVDKFALGMLFVGAGLGGLIKSLPAPLDFINPYLRSDYLSLVFLIVGIMLIISRQSN</sequence>
<keyword evidence="1" id="KW-0472">Membrane</keyword>
<name>A0A8T3YMW3_9ARCH</name>
<dbReference type="AlphaFoldDB" id="A0A8T3YMW3"/>
<reference evidence="2" key="1">
    <citation type="submission" date="2020-07" db="EMBL/GenBank/DDBJ databases">
        <title>Huge and variable diversity of episymbiotic CPR bacteria and DPANN archaea in groundwater ecosystems.</title>
        <authorList>
            <person name="He C.Y."/>
            <person name="Keren R."/>
            <person name="Whittaker M."/>
            <person name="Farag I.F."/>
            <person name="Doudna J."/>
            <person name="Cate J.H.D."/>
            <person name="Banfield J.F."/>
        </authorList>
    </citation>
    <scope>NUCLEOTIDE SEQUENCE</scope>
    <source>
        <strain evidence="2">NC_groundwater_1296_Ag_S-0.2um_52_80</strain>
    </source>
</reference>
<keyword evidence="1" id="KW-1133">Transmembrane helix</keyword>